<reference evidence="4" key="1">
    <citation type="submission" date="2021-01" db="EMBL/GenBank/DDBJ databases">
        <authorList>
            <person name="Corre E."/>
            <person name="Pelletier E."/>
            <person name="Niang G."/>
            <person name="Scheremetjew M."/>
            <person name="Finn R."/>
            <person name="Kale V."/>
            <person name="Holt S."/>
            <person name="Cochrane G."/>
            <person name="Meng A."/>
            <person name="Brown T."/>
            <person name="Cohen L."/>
        </authorList>
    </citation>
    <scope>NUCLEOTIDE SEQUENCE</scope>
    <source>
        <strain evidence="4">CCMP1594</strain>
    </source>
</reference>
<dbReference type="InterPro" id="IPR002048">
    <property type="entry name" value="EF_hand_dom"/>
</dbReference>
<dbReference type="PANTHER" id="PTHR23050">
    <property type="entry name" value="CALCIUM BINDING PROTEIN"/>
    <property type="match status" value="1"/>
</dbReference>
<protein>
    <recommendedName>
        <fullName evidence="3">EF-hand domain-containing protein</fullName>
    </recommendedName>
</protein>
<sequence>MINGPWAPMSIKEPPIGTASVPVKPGPMPDEVKLGQLLTSLQRAIEQKYTSVQDAFMHLDVNRSGLISAQELIGVLHNHNIRVSWDDIQLLVDYFDTNRDGLVSWSEFCKGIQMNKWNPRGAGDNRGAPKPVPVVPHGHSAAEEGPNAINALHTKLKKYVSSRYETNKAGFLAINTSRSGAITAAELGLVLAKASDCVPTQEAVAQLFRAYDLNGDGLIQFSEYVKAQNKTVLE</sequence>
<keyword evidence="1" id="KW-0677">Repeat</keyword>
<dbReference type="EMBL" id="HBJA01117474">
    <property type="protein sequence ID" value="CAE0829161.1"/>
    <property type="molecule type" value="Transcribed_RNA"/>
</dbReference>
<evidence type="ECO:0000313" key="4">
    <source>
        <dbReference type="EMBL" id="CAE0829161.1"/>
    </source>
</evidence>
<dbReference type="PROSITE" id="PS00018">
    <property type="entry name" value="EF_HAND_1"/>
    <property type="match status" value="3"/>
</dbReference>
<dbReference type="InterPro" id="IPR018247">
    <property type="entry name" value="EF_Hand_1_Ca_BS"/>
</dbReference>
<accession>A0A7S4G8Y6</accession>
<keyword evidence="2" id="KW-0106">Calcium</keyword>
<evidence type="ECO:0000256" key="1">
    <source>
        <dbReference type="ARBA" id="ARBA00022737"/>
    </source>
</evidence>
<proteinExistence type="predicted"/>
<dbReference type="CDD" id="cd00051">
    <property type="entry name" value="EFh"/>
    <property type="match status" value="1"/>
</dbReference>
<dbReference type="PROSITE" id="PS50222">
    <property type="entry name" value="EF_HAND_2"/>
    <property type="match status" value="3"/>
</dbReference>
<name>A0A7S4G8Y6_9EUGL</name>
<gene>
    <name evidence="4" type="ORF">EGYM00163_LOCUS40439</name>
</gene>
<dbReference type="Pfam" id="PF13499">
    <property type="entry name" value="EF-hand_7"/>
    <property type="match status" value="2"/>
</dbReference>
<dbReference type="GO" id="GO:0005509">
    <property type="term" value="F:calcium ion binding"/>
    <property type="evidence" value="ECO:0007669"/>
    <property type="project" value="InterPro"/>
</dbReference>
<organism evidence="4">
    <name type="scientific">Eutreptiella gymnastica</name>
    <dbReference type="NCBI Taxonomy" id="73025"/>
    <lineage>
        <taxon>Eukaryota</taxon>
        <taxon>Discoba</taxon>
        <taxon>Euglenozoa</taxon>
        <taxon>Euglenida</taxon>
        <taxon>Spirocuta</taxon>
        <taxon>Euglenophyceae</taxon>
        <taxon>Eutreptiales</taxon>
        <taxon>Eutreptiaceae</taxon>
        <taxon>Eutreptiella</taxon>
    </lineage>
</organism>
<evidence type="ECO:0000259" key="3">
    <source>
        <dbReference type="PROSITE" id="PS50222"/>
    </source>
</evidence>
<feature type="domain" description="EF-hand" evidence="3">
    <location>
        <begin position="199"/>
        <end position="234"/>
    </location>
</feature>
<dbReference type="SUPFAM" id="SSF47473">
    <property type="entry name" value="EF-hand"/>
    <property type="match status" value="1"/>
</dbReference>
<dbReference type="Gene3D" id="1.10.238.10">
    <property type="entry name" value="EF-hand"/>
    <property type="match status" value="2"/>
</dbReference>
<feature type="domain" description="EF-hand" evidence="3">
    <location>
        <begin position="47"/>
        <end position="82"/>
    </location>
</feature>
<dbReference type="AlphaFoldDB" id="A0A7S4G8Y6"/>
<dbReference type="SMART" id="SM00054">
    <property type="entry name" value="EFh"/>
    <property type="match status" value="3"/>
</dbReference>
<feature type="domain" description="EF-hand" evidence="3">
    <location>
        <begin position="83"/>
        <end position="118"/>
    </location>
</feature>
<dbReference type="InterPro" id="IPR050145">
    <property type="entry name" value="Centrin_CML-like"/>
</dbReference>
<dbReference type="InterPro" id="IPR011992">
    <property type="entry name" value="EF-hand-dom_pair"/>
</dbReference>
<evidence type="ECO:0000256" key="2">
    <source>
        <dbReference type="ARBA" id="ARBA00022837"/>
    </source>
</evidence>